<comment type="similarity">
    <text evidence="1">Belongs to the LysR transcriptional regulatory family.</text>
</comment>
<dbReference type="OrthoDB" id="9803714at2"/>
<dbReference type="FunFam" id="1.10.10.10:FF:000001">
    <property type="entry name" value="LysR family transcriptional regulator"/>
    <property type="match status" value="1"/>
</dbReference>
<keyword evidence="4" id="KW-0804">Transcription</keyword>
<keyword evidence="2" id="KW-0805">Transcription regulation</keyword>
<dbReference type="PANTHER" id="PTHR30346:SF0">
    <property type="entry name" value="HCA OPERON TRANSCRIPTIONAL ACTIVATOR HCAR"/>
    <property type="match status" value="1"/>
</dbReference>
<dbReference type="InterPro" id="IPR036390">
    <property type="entry name" value="WH_DNA-bd_sf"/>
</dbReference>
<dbReference type="InterPro" id="IPR005119">
    <property type="entry name" value="LysR_subst-bd"/>
</dbReference>
<proteinExistence type="inferred from homology"/>
<dbReference type="RefSeq" id="WP_090471980.1">
    <property type="nucleotide sequence ID" value="NZ_FOWF01000033.1"/>
</dbReference>
<evidence type="ECO:0000313" key="6">
    <source>
        <dbReference type="EMBL" id="SFU67227.1"/>
    </source>
</evidence>
<evidence type="ECO:0000256" key="2">
    <source>
        <dbReference type="ARBA" id="ARBA00023015"/>
    </source>
</evidence>
<gene>
    <name evidence="6" type="ORF">SAMN05216508_13013</name>
</gene>
<name>A0A1I7I2V1_9FIRM</name>
<dbReference type="SUPFAM" id="SSF46785">
    <property type="entry name" value="Winged helix' DNA-binding domain"/>
    <property type="match status" value="1"/>
</dbReference>
<dbReference type="Gene3D" id="3.40.190.290">
    <property type="match status" value="1"/>
</dbReference>
<evidence type="ECO:0000259" key="5">
    <source>
        <dbReference type="PROSITE" id="PS50931"/>
    </source>
</evidence>
<dbReference type="Gene3D" id="1.10.10.10">
    <property type="entry name" value="Winged helix-like DNA-binding domain superfamily/Winged helix DNA-binding domain"/>
    <property type="match status" value="1"/>
</dbReference>
<dbReference type="STRING" id="155865.SAMN05216515_13310"/>
<dbReference type="Pfam" id="PF00126">
    <property type="entry name" value="HTH_1"/>
    <property type="match status" value="1"/>
</dbReference>
<protein>
    <submittedName>
        <fullName evidence="6">DNA-binding transcriptional regulator, LysR family</fullName>
    </submittedName>
</protein>
<evidence type="ECO:0000256" key="1">
    <source>
        <dbReference type="ARBA" id="ARBA00009437"/>
    </source>
</evidence>
<dbReference type="Pfam" id="PF03466">
    <property type="entry name" value="LysR_substrate"/>
    <property type="match status" value="1"/>
</dbReference>
<dbReference type="InterPro" id="IPR000847">
    <property type="entry name" value="LysR_HTH_N"/>
</dbReference>
<dbReference type="GO" id="GO:0003700">
    <property type="term" value="F:DNA-binding transcription factor activity"/>
    <property type="evidence" value="ECO:0007669"/>
    <property type="project" value="InterPro"/>
</dbReference>
<dbReference type="PROSITE" id="PS50931">
    <property type="entry name" value="HTH_LYSR"/>
    <property type="match status" value="1"/>
</dbReference>
<accession>A0A1I7I2V1</accession>
<evidence type="ECO:0000313" key="7">
    <source>
        <dbReference type="Proteomes" id="UP000198817"/>
    </source>
</evidence>
<dbReference type="GO" id="GO:0032993">
    <property type="term" value="C:protein-DNA complex"/>
    <property type="evidence" value="ECO:0007669"/>
    <property type="project" value="TreeGrafter"/>
</dbReference>
<dbReference type="InterPro" id="IPR036388">
    <property type="entry name" value="WH-like_DNA-bd_sf"/>
</dbReference>
<sequence>MTFQQLTYLIEISKWGSINKAAKSLYISQSGISTSISELEKELGIVFFERNNRGVIFTPEGREFLGYAKSLLDQKKWIESLYQGDEADTDETVSLVVASQRFPFAESAFLEYLEQHNTSRYRYVFKEETMDALINDVHDHHADIGLLFLSRASCQIVRHMLLSKKMELHKLGSTRPAVYLRAGHPLAGKSEVDVEDLAPFPYVAFDHRQGVASDFLEEYQTPGMKRGCRHVIVSERSMCYQVMLRTDCYTTGSGLLSDEIDLGDIISIPMKGEPLLDICWISSSLNGLPRSAWDFLGILKQKLSRSMEFTQKVRDRLASAPPEDDI</sequence>
<organism evidence="6 7">
    <name type="scientific">Eubacterium pyruvativorans</name>
    <dbReference type="NCBI Taxonomy" id="155865"/>
    <lineage>
        <taxon>Bacteria</taxon>
        <taxon>Bacillati</taxon>
        <taxon>Bacillota</taxon>
        <taxon>Clostridia</taxon>
        <taxon>Eubacteriales</taxon>
        <taxon>Eubacteriaceae</taxon>
        <taxon>Eubacterium</taxon>
    </lineage>
</organism>
<feature type="domain" description="HTH lysR-type" evidence="5">
    <location>
        <begin position="1"/>
        <end position="58"/>
    </location>
</feature>
<evidence type="ECO:0000256" key="3">
    <source>
        <dbReference type="ARBA" id="ARBA00023125"/>
    </source>
</evidence>
<dbReference type="Proteomes" id="UP000198817">
    <property type="component" value="Unassembled WGS sequence"/>
</dbReference>
<evidence type="ECO:0000256" key="4">
    <source>
        <dbReference type="ARBA" id="ARBA00023163"/>
    </source>
</evidence>
<dbReference type="PRINTS" id="PR00039">
    <property type="entry name" value="HTHLYSR"/>
</dbReference>
<dbReference type="AlphaFoldDB" id="A0A1I7I2V1"/>
<dbReference type="SUPFAM" id="SSF53850">
    <property type="entry name" value="Periplasmic binding protein-like II"/>
    <property type="match status" value="1"/>
</dbReference>
<keyword evidence="7" id="KW-1185">Reference proteome</keyword>
<keyword evidence="3 6" id="KW-0238">DNA-binding</keyword>
<dbReference type="EMBL" id="FPBT01000030">
    <property type="protein sequence ID" value="SFU67227.1"/>
    <property type="molecule type" value="Genomic_DNA"/>
</dbReference>
<reference evidence="6 7" key="1">
    <citation type="submission" date="2016-10" db="EMBL/GenBank/DDBJ databases">
        <authorList>
            <person name="de Groot N.N."/>
        </authorList>
    </citation>
    <scope>NUCLEOTIDE SEQUENCE [LARGE SCALE GENOMIC DNA]</scope>
    <source>
        <strain evidence="6 7">KHGC13</strain>
    </source>
</reference>
<dbReference type="GO" id="GO:0003677">
    <property type="term" value="F:DNA binding"/>
    <property type="evidence" value="ECO:0007669"/>
    <property type="project" value="UniProtKB-KW"/>
</dbReference>
<dbReference type="PANTHER" id="PTHR30346">
    <property type="entry name" value="TRANSCRIPTIONAL DUAL REGULATOR HCAR-RELATED"/>
    <property type="match status" value="1"/>
</dbReference>